<dbReference type="RefSeq" id="WP_053771300.1">
    <property type="nucleotide sequence ID" value="NZ_LIST01000002.1"/>
</dbReference>
<reference evidence="2 3" key="1">
    <citation type="submission" date="2015-08" db="EMBL/GenBank/DDBJ databases">
        <title>Genomes of Isolates from Cabo Rojo, PR.</title>
        <authorList>
            <person name="Sanchez-Nieves R.L."/>
            <person name="Montalvo-Rodriguez R."/>
        </authorList>
    </citation>
    <scope>NUCLEOTIDE SEQUENCE [LARGE SCALE GENOMIC DNA]</scope>
    <source>
        <strain evidence="2 3">5</strain>
    </source>
</reference>
<accession>A0A0N0BRN8</accession>
<dbReference type="STRING" id="1765655.AMR74_06790"/>
<name>A0A0N0BRN8_9EURY</name>
<evidence type="ECO:0000256" key="1">
    <source>
        <dbReference type="SAM" id="Phobius"/>
    </source>
</evidence>
<keyword evidence="1" id="KW-1133">Transmembrane helix</keyword>
<dbReference type="PATRIC" id="fig|1705389.3.peg.3340"/>
<dbReference type="GO" id="GO:0005886">
    <property type="term" value="C:plasma membrane"/>
    <property type="evidence" value="ECO:0007669"/>
    <property type="project" value="UniProtKB-SubCell"/>
</dbReference>
<feature type="transmembrane region" description="Helical" evidence="1">
    <location>
        <begin position="130"/>
        <end position="152"/>
    </location>
</feature>
<evidence type="ECO:0000313" key="2">
    <source>
        <dbReference type="EMBL" id="KOX97124.1"/>
    </source>
</evidence>
<dbReference type="AlphaFoldDB" id="A0A0N0BRN8"/>
<keyword evidence="3" id="KW-1185">Reference proteome</keyword>
<dbReference type="PANTHER" id="PTHR43471:SF1">
    <property type="entry name" value="ABC TRANSPORTER PERMEASE PROTEIN NOSY-RELATED"/>
    <property type="match status" value="1"/>
</dbReference>
<feature type="transmembrane region" description="Helical" evidence="1">
    <location>
        <begin position="85"/>
        <end position="109"/>
    </location>
</feature>
<proteinExistence type="predicted"/>
<dbReference type="Pfam" id="PF12679">
    <property type="entry name" value="ABC2_membrane_2"/>
    <property type="match status" value="1"/>
</dbReference>
<dbReference type="OrthoDB" id="204776at2157"/>
<dbReference type="GO" id="GO:0140359">
    <property type="term" value="F:ABC-type transporter activity"/>
    <property type="evidence" value="ECO:0007669"/>
    <property type="project" value="InterPro"/>
</dbReference>
<feature type="transmembrane region" description="Helical" evidence="1">
    <location>
        <begin position="164"/>
        <end position="186"/>
    </location>
</feature>
<protein>
    <submittedName>
        <fullName evidence="2">ABC transporter permease</fullName>
    </submittedName>
</protein>
<feature type="transmembrane region" description="Helical" evidence="1">
    <location>
        <begin position="198"/>
        <end position="216"/>
    </location>
</feature>
<dbReference type="PANTHER" id="PTHR43471">
    <property type="entry name" value="ABC TRANSPORTER PERMEASE"/>
    <property type="match status" value="1"/>
</dbReference>
<sequence>MSDRPAPWLAIARYDAAGRARGSLVVTGLLSAFLLLFLAFYPSLSTAGIDLDAYVEALPPAFREAFGIIAFSSIEGFLAVEFYQFAWLLLVGLYLAYLAGGTIAGDVASGRMDLTLSAPVARRDVVIGRFLGLIPLVALLNVVLPVVAYVGVLAVGETIAVERLAAVHALAVPYHLTCVALGIAVSTLASRPGIAQRIALGALFALFMFESVVASTDYAEIGNVSPTAHYDPSAVLVLGEYDPTGAAVLLAATTALVALAAVRFRLADLTG</sequence>
<organism evidence="2 3">
    <name type="scientific">Halorubrum tropicale</name>
    <dbReference type="NCBI Taxonomy" id="1765655"/>
    <lineage>
        <taxon>Archaea</taxon>
        <taxon>Methanobacteriati</taxon>
        <taxon>Methanobacteriota</taxon>
        <taxon>Stenosarchaea group</taxon>
        <taxon>Halobacteria</taxon>
        <taxon>Halobacteriales</taxon>
        <taxon>Haloferacaceae</taxon>
        <taxon>Halorubrum</taxon>
    </lineage>
</organism>
<dbReference type="EMBL" id="LIST01000002">
    <property type="protein sequence ID" value="KOX97124.1"/>
    <property type="molecule type" value="Genomic_DNA"/>
</dbReference>
<keyword evidence="1" id="KW-0472">Membrane</keyword>
<feature type="transmembrane region" description="Helical" evidence="1">
    <location>
        <begin position="21"/>
        <end position="41"/>
    </location>
</feature>
<comment type="caution">
    <text evidence="2">The sequence shown here is derived from an EMBL/GenBank/DDBJ whole genome shotgun (WGS) entry which is preliminary data.</text>
</comment>
<dbReference type="Proteomes" id="UP000037747">
    <property type="component" value="Unassembled WGS sequence"/>
</dbReference>
<feature type="transmembrane region" description="Helical" evidence="1">
    <location>
        <begin position="246"/>
        <end position="266"/>
    </location>
</feature>
<gene>
    <name evidence="2" type="ORF">AMR74_06790</name>
</gene>
<evidence type="ECO:0000313" key="3">
    <source>
        <dbReference type="Proteomes" id="UP000037747"/>
    </source>
</evidence>
<keyword evidence="1" id="KW-0812">Transmembrane</keyword>